<dbReference type="Pfam" id="PF12679">
    <property type="entry name" value="ABC2_membrane_2"/>
    <property type="match status" value="1"/>
</dbReference>
<gene>
    <name evidence="2" type="ORF">M3N64_05065</name>
</gene>
<protein>
    <submittedName>
        <fullName evidence="2">ABC transporter permease</fullName>
    </submittedName>
</protein>
<feature type="transmembrane region" description="Helical" evidence="1">
    <location>
        <begin position="110"/>
        <end position="131"/>
    </location>
</feature>
<feature type="transmembrane region" description="Helical" evidence="1">
    <location>
        <begin position="289"/>
        <end position="311"/>
    </location>
</feature>
<keyword evidence="1" id="KW-0472">Membrane</keyword>
<keyword evidence="1" id="KW-0812">Transmembrane</keyword>
<feature type="transmembrane region" description="Helical" evidence="1">
    <location>
        <begin position="239"/>
        <end position="258"/>
    </location>
</feature>
<comment type="caution">
    <text evidence="2">The sequence shown here is derived from an EMBL/GenBank/DDBJ whole genome shotgun (WGS) entry which is preliminary data.</text>
</comment>
<dbReference type="EMBL" id="JAMAST010000003">
    <property type="protein sequence ID" value="MCL1631320.1"/>
    <property type="molecule type" value="Genomic_DNA"/>
</dbReference>
<dbReference type="PANTHER" id="PTHR37305:SF1">
    <property type="entry name" value="MEMBRANE PROTEIN"/>
    <property type="match status" value="1"/>
</dbReference>
<reference evidence="2 3" key="1">
    <citation type="submission" date="2022-05" db="EMBL/GenBank/DDBJ databases">
        <title>Sporolactobacillus sp nov CPB3-1, isolated from tree bark (Mangifera indica L.).</title>
        <authorList>
            <person name="Phuengjayaem S."/>
            <person name="Tanasupawat S."/>
        </authorList>
    </citation>
    <scope>NUCLEOTIDE SEQUENCE [LARGE SCALE GENOMIC DNA]</scope>
    <source>
        <strain evidence="2 3">CPB3-1</strain>
    </source>
</reference>
<dbReference type="RefSeq" id="WP_249099042.1">
    <property type="nucleotide sequence ID" value="NZ_JAMAST010000003.1"/>
</dbReference>
<dbReference type="Proteomes" id="UP001203004">
    <property type="component" value="Unassembled WGS sequence"/>
</dbReference>
<keyword evidence="3" id="KW-1185">Reference proteome</keyword>
<evidence type="ECO:0000313" key="3">
    <source>
        <dbReference type="Proteomes" id="UP001203004"/>
    </source>
</evidence>
<evidence type="ECO:0000256" key="1">
    <source>
        <dbReference type="SAM" id="Phobius"/>
    </source>
</evidence>
<feature type="transmembrane region" description="Helical" evidence="1">
    <location>
        <begin position="213"/>
        <end position="232"/>
    </location>
</feature>
<name>A0ABT0M8X1_9BACL</name>
<organism evidence="2 3">
    <name type="scientific">Sporolactobacillus mangiferae</name>
    <dbReference type="NCBI Taxonomy" id="2940498"/>
    <lineage>
        <taxon>Bacteria</taxon>
        <taxon>Bacillati</taxon>
        <taxon>Bacillota</taxon>
        <taxon>Bacilli</taxon>
        <taxon>Bacillales</taxon>
        <taxon>Sporolactobacillaceae</taxon>
        <taxon>Sporolactobacillus</taxon>
    </lineage>
</organism>
<keyword evidence="1" id="KW-1133">Transmembrane helix</keyword>
<feature type="transmembrane region" description="Helical" evidence="1">
    <location>
        <begin position="152"/>
        <end position="185"/>
    </location>
</feature>
<feature type="transmembrane region" description="Helical" evidence="1">
    <location>
        <begin position="21"/>
        <end position="43"/>
    </location>
</feature>
<proteinExistence type="predicted"/>
<evidence type="ECO:0000313" key="2">
    <source>
        <dbReference type="EMBL" id="MCL1631320.1"/>
    </source>
</evidence>
<sequence>MSNFFGLLQNENMKIYRRSSAKVMIIILLGLILAAGLIIKYSVDQPKNDPNWKQTLTQENKNLEKQMASVKGNKQAVDYYKKSIAINEYRIDHNLKPHRGESIWDFVQDAAANMVMVISIFTIIVVSTSIASEFDTGTIKLLLIRPIYRTEILLSKYISALLFTVVCLIALFLASWLIGGILFGFSGAGDAYLGYADGAVYQSSWMLEVWKGYLLNCVSLFMMVTFAGLIAAAFRNGGLAIGLSIFTMMASSIVIQLLQKFDWVKYVLFANTDLTQYTTGTPLREEMTLGFSLTVLAVYYAIFVLVGWAFYTRRDIKA</sequence>
<accession>A0ABT0M8X1</accession>
<dbReference type="PANTHER" id="PTHR37305">
    <property type="entry name" value="INTEGRAL MEMBRANE PROTEIN-RELATED"/>
    <property type="match status" value="1"/>
</dbReference>